<evidence type="ECO:0000313" key="13">
    <source>
        <dbReference type="EMBL" id="KTD57235.1"/>
    </source>
</evidence>
<feature type="domain" description="AprE-like long alpha-helical hairpin" evidence="11">
    <location>
        <begin position="99"/>
        <end position="288"/>
    </location>
</feature>
<dbReference type="PRINTS" id="PR01490">
    <property type="entry name" value="RTXTOXIND"/>
</dbReference>
<dbReference type="OrthoDB" id="9775513at2"/>
<evidence type="ECO:0000256" key="3">
    <source>
        <dbReference type="ARBA" id="ARBA00022448"/>
    </source>
</evidence>
<feature type="transmembrane region" description="Helical" evidence="9">
    <location>
        <begin position="25"/>
        <end position="46"/>
    </location>
</feature>
<accession>A0A0W0YKV5</accession>
<dbReference type="STRING" id="1122169.Lsha_2617"/>
<dbReference type="GO" id="GO:0005886">
    <property type="term" value="C:plasma membrane"/>
    <property type="evidence" value="ECO:0007669"/>
    <property type="project" value="UniProtKB-SubCell"/>
</dbReference>
<dbReference type="PANTHER" id="PTHR30386">
    <property type="entry name" value="MEMBRANE FUSION SUBUNIT OF EMRAB-TOLC MULTIDRUG EFFLUX PUMP"/>
    <property type="match status" value="1"/>
</dbReference>
<evidence type="ECO:0000259" key="12">
    <source>
        <dbReference type="Pfam" id="PF26002"/>
    </source>
</evidence>
<evidence type="ECO:0000256" key="2">
    <source>
        <dbReference type="ARBA" id="ARBA00009477"/>
    </source>
</evidence>
<keyword evidence="14" id="KW-1185">Reference proteome</keyword>
<evidence type="ECO:0000256" key="6">
    <source>
        <dbReference type="ARBA" id="ARBA00022692"/>
    </source>
</evidence>
<dbReference type="EMBL" id="LNYW01000069">
    <property type="protein sequence ID" value="KTD57235.1"/>
    <property type="molecule type" value="Genomic_DNA"/>
</dbReference>
<evidence type="ECO:0000256" key="4">
    <source>
        <dbReference type="ARBA" id="ARBA00022475"/>
    </source>
</evidence>
<keyword evidence="6 9" id="KW-0812">Transmembrane</keyword>
<evidence type="ECO:0000256" key="10">
    <source>
        <dbReference type="SAM" id="Coils"/>
    </source>
</evidence>
<feature type="coiled-coil region" evidence="10">
    <location>
        <begin position="261"/>
        <end position="288"/>
    </location>
</feature>
<comment type="subcellular location">
    <subcellularLocation>
        <location evidence="1 9">Cell inner membrane</location>
        <topology evidence="1 9">Single-pass membrane protein</topology>
    </subcellularLocation>
</comment>
<keyword evidence="8 9" id="KW-0472">Membrane</keyword>
<dbReference type="AlphaFoldDB" id="A0A0W0YKV5"/>
<comment type="caution">
    <text evidence="13">The sequence shown here is derived from an EMBL/GenBank/DDBJ whole genome shotgun (WGS) entry which is preliminary data.</text>
</comment>
<dbReference type="PATRIC" id="fig|1122169.6.peg.3018"/>
<dbReference type="Gene3D" id="2.40.50.100">
    <property type="match status" value="1"/>
</dbReference>
<evidence type="ECO:0000256" key="5">
    <source>
        <dbReference type="ARBA" id="ARBA00022519"/>
    </source>
</evidence>
<comment type="similarity">
    <text evidence="2 9">Belongs to the membrane fusion protein (MFP) (TC 8.A.1) family.</text>
</comment>
<gene>
    <name evidence="13" type="primary">lssD_2</name>
    <name evidence="13" type="ORF">Lsha_2617</name>
</gene>
<evidence type="ECO:0000256" key="1">
    <source>
        <dbReference type="ARBA" id="ARBA00004377"/>
    </source>
</evidence>
<evidence type="ECO:0000313" key="14">
    <source>
        <dbReference type="Proteomes" id="UP000054600"/>
    </source>
</evidence>
<dbReference type="InterPro" id="IPR010129">
    <property type="entry name" value="T1SS_HlyD"/>
</dbReference>
<evidence type="ECO:0000259" key="11">
    <source>
        <dbReference type="Pfam" id="PF25994"/>
    </source>
</evidence>
<dbReference type="Proteomes" id="UP000054600">
    <property type="component" value="Unassembled WGS sequence"/>
</dbReference>
<dbReference type="PANTHER" id="PTHR30386:SF17">
    <property type="entry name" value="ALKALINE PROTEASE SECRETION PROTEIN APRE"/>
    <property type="match status" value="1"/>
</dbReference>
<dbReference type="eggNOG" id="COG0845">
    <property type="taxonomic scope" value="Bacteria"/>
</dbReference>
<evidence type="ECO:0000256" key="8">
    <source>
        <dbReference type="ARBA" id="ARBA00023136"/>
    </source>
</evidence>
<feature type="coiled-coil region" evidence="10">
    <location>
        <begin position="159"/>
        <end position="200"/>
    </location>
</feature>
<name>A0A0W0YKV5_9GAMM</name>
<dbReference type="Pfam" id="PF26002">
    <property type="entry name" value="Beta-barrel_AprE"/>
    <property type="match status" value="1"/>
</dbReference>
<keyword evidence="7 9" id="KW-1133">Transmembrane helix</keyword>
<dbReference type="NCBIfam" id="TIGR01843">
    <property type="entry name" value="type_I_hlyD"/>
    <property type="match status" value="1"/>
</dbReference>
<dbReference type="RefSeq" id="WP_018577319.1">
    <property type="nucleotide sequence ID" value="NZ_KB892399.1"/>
</dbReference>
<keyword evidence="4 9" id="KW-1003">Cell membrane</keyword>
<keyword evidence="5 9" id="KW-0997">Cell inner membrane</keyword>
<dbReference type="Pfam" id="PF25994">
    <property type="entry name" value="HH_AprE"/>
    <property type="match status" value="1"/>
</dbReference>
<dbReference type="Gene3D" id="2.40.30.170">
    <property type="match status" value="1"/>
</dbReference>
<sequence length="445" mass="50578">MGWKKLKKDMPDVSEHPEIDQPVKWGWIILSVFLGGFLLWSLLFHLDTGAIANGRFIILGERKVVQHLEGGIVKQINIEEGQKVEAGEVLLQLEDTQIRASLDLYQGQLWEYLATESRIFAELNNDPTIDFPDELVNAENQPAVKKVMESEQRLFVANNNSYEGQKNVLNQRIAQYKKQIESYQAQVKSNIAQLDLMNQELEAVKYLSDRKLIDKPRLYKLQRNAAKLLGDKDEYLGMIAKTEQGIGETEYQIYSLTADRRKALLEKLNDVQEKLNDLREKVKASTDVLRRTTIRSPKAGIVLNLKANTIGGVIKPGEDICDIVPSDYQLILQVQVSPIDIDVVKPGLAAKIRLTAYKQRIVPTFDGVVSEVSADIQEEQTTQRLYYNVRIQFTPEAFAVLNKMNHVKLYPGMPAEAVIIVDHETAFSYLIAPLVDNFNRAFHEK</sequence>
<keyword evidence="3 9" id="KW-0813">Transport</keyword>
<reference evidence="13 14" key="1">
    <citation type="submission" date="2015-11" db="EMBL/GenBank/DDBJ databases">
        <title>Genomic analysis of 38 Legionella species identifies large and diverse effector repertoires.</title>
        <authorList>
            <person name="Burstein D."/>
            <person name="Amaro F."/>
            <person name="Zusman T."/>
            <person name="Lifshitz Z."/>
            <person name="Cohen O."/>
            <person name="Gilbert J.A."/>
            <person name="Pupko T."/>
            <person name="Shuman H.A."/>
            <person name="Segal G."/>
        </authorList>
    </citation>
    <scope>NUCLEOTIDE SEQUENCE [LARGE SCALE GENOMIC DNA]</scope>
    <source>
        <strain evidence="13 14">ATCC 49655</strain>
    </source>
</reference>
<dbReference type="InterPro" id="IPR058982">
    <property type="entry name" value="Beta-barrel_AprE"/>
</dbReference>
<feature type="domain" description="AprE-like beta-barrel" evidence="12">
    <location>
        <begin position="330"/>
        <end position="420"/>
    </location>
</feature>
<organism evidence="13 14">
    <name type="scientific">Legionella shakespearei DSM 23087</name>
    <dbReference type="NCBI Taxonomy" id="1122169"/>
    <lineage>
        <taxon>Bacteria</taxon>
        <taxon>Pseudomonadati</taxon>
        <taxon>Pseudomonadota</taxon>
        <taxon>Gammaproteobacteria</taxon>
        <taxon>Legionellales</taxon>
        <taxon>Legionellaceae</taxon>
        <taxon>Legionella</taxon>
    </lineage>
</organism>
<evidence type="ECO:0000256" key="7">
    <source>
        <dbReference type="ARBA" id="ARBA00022989"/>
    </source>
</evidence>
<evidence type="ECO:0000256" key="9">
    <source>
        <dbReference type="RuleBase" id="RU365093"/>
    </source>
</evidence>
<dbReference type="InterPro" id="IPR050739">
    <property type="entry name" value="MFP"/>
</dbReference>
<protein>
    <recommendedName>
        <fullName evidence="9">Membrane fusion protein (MFP) family protein</fullName>
    </recommendedName>
</protein>
<dbReference type="GO" id="GO:0015031">
    <property type="term" value="P:protein transport"/>
    <property type="evidence" value="ECO:0007669"/>
    <property type="project" value="InterPro"/>
</dbReference>
<proteinExistence type="inferred from homology"/>
<keyword evidence="10" id="KW-0175">Coiled coil</keyword>
<dbReference type="InterPro" id="IPR058781">
    <property type="entry name" value="HH_AprE-like"/>
</dbReference>